<dbReference type="OMA" id="QKACNSL"/>
<reference evidence="13" key="14">
    <citation type="submission" date="2023-12" db="EMBL/GenBank/DDBJ databases">
        <authorList>
            <consortium name="FlyBase"/>
        </authorList>
    </citation>
    <scope>NUCLEOTIDE SEQUENCE</scope>
</reference>
<accession>Q9W3R1</accession>
<dbReference type="GO" id="GO:0004722">
    <property type="term" value="F:protein serine/threonine phosphatase activity"/>
    <property type="evidence" value="ECO:0000250"/>
    <property type="project" value="FlyBase"/>
</dbReference>
<dbReference type="UCSC" id="CG15035-RA">
    <property type="organism name" value="d. melanogaster"/>
</dbReference>
<protein>
    <recommendedName>
        <fullName evidence="11">Protein phosphatase</fullName>
        <ecNumber evidence="11">3.1.3.16</ecNumber>
    </recommendedName>
</protein>
<keyword evidence="7 11" id="KW-0904">Protein phosphatase</keyword>
<comment type="cofactor">
    <cofactor evidence="1 11">
        <name>Mn(2+)</name>
        <dbReference type="ChEBI" id="CHEBI:29035"/>
    </cofactor>
</comment>
<dbReference type="GO" id="GO:0004721">
    <property type="term" value="F:phosphoprotein phosphatase activity"/>
    <property type="evidence" value="ECO:0000250"/>
    <property type="project" value="FlyBase"/>
</dbReference>
<evidence type="ECO:0000256" key="3">
    <source>
        <dbReference type="ARBA" id="ARBA00006702"/>
    </source>
</evidence>
<reference evidence="16" key="4">
    <citation type="journal article" date="2002" name="Genome Biol.">
        <title>The transposable elements of the Drosophila melanogaster euchromatin: a genomics perspective.</title>
        <authorList>
            <person name="Kaminker J.S."/>
            <person name="Bergman C.M."/>
            <person name="Kronmiller B."/>
            <person name="Carlson J."/>
            <person name="Svirskas R."/>
            <person name="Patel S."/>
            <person name="Frise E."/>
            <person name="Wheeler D.A."/>
            <person name="Lewis S.E."/>
            <person name="Rubin G.M."/>
            <person name="Ashburner M."/>
            <person name="Celniker S.E."/>
        </authorList>
    </citation>
    <scope>NUCLEOTIDE SEQUENCE [LARGE SCALE GENOMIC DNA]</scope>
    <source>
        <strain evidence="16">Berkeley</strain>
    </source>
</reference>
<dbReference type="EMBL" id="BT021462">
    <property type="protein sequence ID" value="AAX33610.1"/>
    <property type="molecule type" value="mRNA"/>
</dbReference>
<dbReference type="Proteomes" id="UP000000803">
    <property type="component" value="Chromosome X"/>
</dbReference>
<dbReference type="PaxDb" id="7227-FBpp0071021"/>
<dbReference type="AGR" id="FB:FBgn0029949"/>
<name>Q9W3R1_DROME</name>
<reference evidence="16" key="2">
    <citation type="journal article" date="2002" name="Genome Biol.">
        <title>Finishing a whole-genome shotgun: release 3 of the Drosophila melanogaster euchromatic genome sequence.</title>
        <authorList>
            <person name="Celniker S.E."/>
            <person name="Wheeler D.A."/>
            <person name="Kronmiller B."/>
            <person name="Carlson J.W."/>
            <person name="Halpern A."/>
            <person name="Patel S."/>
            <person name="Adams M."/>
            <person name="Champe M."/>
            <person name="Dugan S.P."/>
            <person name="Frise E."/>
            <person name="Hodgson A."/>
            <person name="George R.A."/>
            <person name="Hoskins R.A."/>
            <person name="Laverty T."/>
            <person name="Muzny D.M."/>
            <person name="Nelson C.R."/>
            <person name="Pacleb J.M."/>
            <person name="Park S."/>
            <person name="Pfeiffer B.D."/>
            <person name="Richards S."/>
            <person name="Sodergren E.J."/>
            <person name="Svirskas R."/>
            <person name="Tabor P.E."/>
            <person name="Wan K."/>
            <person name="Stapleton M."/>
            <person name="Sutton G.G."/>
            <person name="Venter C."/>
            <person name="Weinstock G."/>
            <person name="Scherer S.E."/>
            <person name="Myers E.W."/>
            <person name="Gibbs R.A."/>
            <person name="Rubin G.M."/>
        </authorList>
    </citation>
    <scope>NUCLEOTIDE SEQUENCE [LARGE SCALE GENOMIC DNA]</scope>
    <source>
        <strain evidence="16">Berkeley</strain>
    </source>
</reference>
<dbReference type="EMBL" id="AE014298">
    <property type="protein sequence ID" value="AAF46259.1"/>
    <property type="molecule type" value="Genomic_DNA"/>
</dbReference>
<dbReference type="Pfam" id="PF13672">
    <property type="entry name" value="PP2C_2"/>
    <property type="match status" value="1"/>
</dbReference>
<evidence type="ECO:0000313" key="15">
    <source>
        <dbReference type="FlyBase" id="FBgn0029949"/>
    </source>
</evidence>
<evidence type="ECO:0000259" key="12">
    <source>
        <dbReference type="PROSITE" id="PS51746"/>
    </source>
</evidence>
<dbReference type="GeneID" id="31673"/>
<dbReference type="InterPro" id="IPR036457">
    <property type="entry name" value="PPM-type-like_dom_sf"/>
</dbReference>
<keyword evidence="6 11" id="KW-0460">Magnesium</keyword>
<gene>
    <name evidence="13" type="primary">Dmel\CG15035</name>
    <name evidence="13" type="synonym">Ppm1l</name>
    <name evidence="13" type="synonym">PPTC7</name>
    <name evidence="13 15" type="ORF">CG15035</name>
    <name evidence="13" type="ORF">Dmel_CG15035</name>
</gene>
<dbReference type="SMART" id="SM00332">
    <property type="entry name" value="PP2Cc"/>
    <property type="match status" value="1"/>
</dbReference>
<dbReference type="STRING" id="7227.FBpp0071021"/>
<evidence type="ECO:0000313" key="14">
    <source>
        <dbReference type="EMBL" id="AAX33610.1"/>
    </source>
</evidence>
<dbReference type="SMR" id="Q9W3R1"/>
<dbReference type="EC" id="3.1.3.16" evidence="11"/>
<reference evidence="13" key="15">
    <citation type="submission" date="2024-06" db="EMBL/GenBank/DDBJ databases">
        <title>Drosophila melanogaster release 4 sequence.</title>
        <authorList>
            <consortium name="Berkeley Drosophila Genome Project"/>
            <person name="Celniker S."/>
            <person name="Carlson J."/>
            <person name="Wan K."/>
            <person name="Pfeiffer B."/>
            <person name="Frise E."/>
            <person name="George R."/>
            <person name="Hoskins R."/>
            <person name="Stapleton M."/>
            <person name="Pacleb J."/>
            <person name="Park S."/>
            <person name="Svirskas R."/>
            <person name="Smith E."/>
            <person name="Yu C."/>
            <person name="Rubin G."/>
        </authorList>
    </citation>
    <scope>NUCLEOTIDE SEQUENCE</scope>
</reference>
<evidence type="ECO:0000256" key="2">
    <source>
        <dbReference type="ARBA" id="ARBA00001946"/>
    </source>
</evidence>
<comment type="cofactor">
    <cofactor evidence="2 11">
        <name>Mg(2+)</name>
        <dbReference type="ChEBI" id="CHEBI:18420"/>
    </cofactor>
</comment>
<sequence length="374" mass="41367">MDVETSLDIEEMRRRIQQGINRCCEQLLEIAMILTHKGGQVLNRLKGASFPELAQNSENIGNGSMSENQNQRLDPMTSAQYTTLGFGNFDGEGDYLRQKNKINIQLPRLVSVTCGFAKDHIRYPEYNRGKFGEDAWFMSSSPQACIMGVADGVGGWRNYGVDPGKFSMTLMRSCERMSHAPDFKPNRPEILLERAYFDLLDQKCPIVGSCTACILALKRDDSTLYAANIGDSGFLVVRSGKVVCRSQEQQHQFNTPYQLASPPPGYDFDAVSDGPESADTIQFPMQLGDVILLATDGVYDNVPESFLVEVLTEMSGISNPVRLQMAANTVALMARTLSFSPKHDSPFSQNARKHDIDAWGGKPDDITVLLASVV</sequence>
<dbReference type="GO" id="GO:0005739">
    <property type="term" value="C:mitochondrion"/>
    <property type="evidence" value="ECO:0000250"/>
    <property type="project" value="FlyBase"/>
</dbReference>
<dbReference type="InterPro" id="IPR039123">
    <property type="entry name" value="PPTC7"/>
</dbReference>
<dbReference type="GO" id="GO:0046872">
    <property type="term" value="F:metal ion binding"/>
    <property type="evidence" value="ECO:0007669"/>
    <property type="project" value="UniProtKB-UniRule"/>
</dbReference>
<feature type="domain" description="PPM-type phosphatase" evidence="12">
    <location>
        <begin position="115"/>
        <end position="373"/>
    </location>
</feature>
<reference evidence="13 16" key="1">
    <citation type="journal article" date="2000" name="Science">
        <title>The genome sequence of Drosophila melanogaster.</title>
        <authorList>
            <person name="Adams M.D."/>
            <person name="Celniker S.E."/>
            <person name="Holt R.A."/>
            <person name="Evans C.A."/>
            <person name="Gocayne J.D."/>
            <person name="Amanatides P.G."/>
            <person name="Scherer S.E."/>
            <person name="Li P.W."/>
            <person name="Hoskins R.A."/>
            <person name="Galle R.F."/>
            <person name="George R.A."/>
            <person name="Lewis S.E."/>
            <person name="Richards S."/>
            <person name="Ashburner M."/>
            <person name="Henderson S.N."/>
            <person name="Sutton G.G."/>
            <person name="Wortman J.R."/>
            <person name="Yandell M.D."/>
            <person name="Zhang Q."/>
            <person name="Chen L.X."/>
            <person name="Brandon R.C."/>
            <person name="Rogers Y.H."/>
            <person name="Blazej R.G."/>
            <person name="Champe M."/>
            <person name="Pfeiffer B.D."/>
            <person name="Wan K.H."/>
            <person name="Doyle C."/>
            <person name="Baxter E.G."/>
            <person name="Helt G."/>
            <person name="Nelson C.R."/>
            <person name="Gabor G.L."/>
            <person name="Abril J.F."/>
            <person name="Agbayani A."/>
            <person name="An H.J."/>
            <person name="Andrews-Pfannkoch C."/>
            <person name="Baldwin D."/>
            <person name="Ballew R.M."/>
            <person name="Basu A."/>
            <person name="Baxendale J."/>
            <person name="Bayraktaroglu L."/>
            <person name="Beasley E.M."/>
            <person name="Beeson K.Y."/>
            <person name="Benos P.V."/>
            <person name="Berman B.P."/>
            <person name="Bhandari D."/>
            <person name="Bolshakov S."/>
            <person name="Borkova D."/>
            <person name="Botchan M.R."/>
            <person name="Bouck J."/>
            <person name="Brokstein P."/>
            <person name="Brottier P."/>
            <person name="Burtis K.C."/>
            <person name="Busam D.A."/>
            <person name="Butler H."/>
            <person name="Cadieu E."/>
            <person name="Center A."/>
            <person name="Chandra I."/>
            <person name="Cherry J.M."/>
            <person name="Cawley S."/>
            <person name="Dahlke C."/>
            <person name="Davenport L.B."/>
            <person name="Davies P."/>
            <person name="de Pablos B."/>
            <person name="Delcher A."/>
            <person name="Deng Z."/>
            <person name="Mays A.D."/>
            <person name="Dew I."/>
            <person name="Dietz S.M."/>
            <person name="Dodson K."/>
            <person name="Doup L.E."/>
            <person name="Downes M."/>
            <person name="Dugan-Rocha S."/>
            <person name="Dunkov B.C."/>
            <person name="Dunn P."/>
            <person name="Durbin K.J."/>
            <person name="Evangelista C.C."/>
            <person name="Ferraz C."/>
            <person name="Ferriera S."/>
            <person name="Fleischmann W."/>
            <person name="Fosler C."/>
            <person name="Gabrielian A.E."/>
            <person name="Garg N.S."/>
            <person name="Gelbart W.M."/>
            <person name="Glasser K."/>
            <person name="Glodek A."/>
            <person name="Gong F."/>
            <person name="Gorrell J.H."/>
            <person name="Gu Z."/>
            <person name="Guan P."/>
            <person name="Harris M."/>
            <person name="Harris N.L."/>
            <person name="Harvey D."/>
            <person name="Heiman T.J."/>
            <person name="Hernandez J.R."/>
            <person name="Houck J."/>
            <person name="Hostin D."/>
            <person name="Houston K.A."/>
            <person name="Howland T.J."/>
            <person name="Wei M.H."/>
            <person name="Ibegwam C."/>
            <person name="Jalali M."/>
            <person name="Kalush F."/>
            <person name="Karpen G.H."/>
            <person name="Ke Z."/>
            <person name="Kennison J.A."/>
            <person name="Ketchum K.A."/>
            <person name="Kimmel B.E."/>
            <person name="Kodira C.D."/>
            <person name="Kraft C."/>
            <person name="Kravitz S."/>
            <person name="Kulp D."/>
            <person name="Lai Z."/>
            <person name="Lasko P."/>
            <person name="Lei Y."/>
            <person name="Levitsky A.A."/>
            <person name="Li J."/>
            <person name="Li Z."/>
            <person name="Liang Y."/>
            <person name="Lin X."/>
            <person name="Liu X."/>
            <person name="Mattei B."/>
            <person name="McIntosh T.C."/>
            <person name="McLeod M.P."/>
            <person name="McPherson D."/>
            <person name="Merkulov G."/>
            <person name="Milshina N.V."/>
            <person name="Mobarry C."/>
            <person name="Morris J."/>
            <person name="Moshrefi A."/>
            <person name="Mount S.M."/>
            <person name="Moy M."/>
            <person name="Murphy B."/>
            <person name="Murphy L."/>
            <person name="Muzny D.M."/>
            <person name="Nelson D.L."/>
            <person name="Nelson D.R."/>
            <person name="Nelson K.A."/>
            <person name="Nixon K."/>
            <person name="Nusskern D.R."/>
            <person name="Pacleb J.M."/>
            <person name="Palazzolo M."/>
            <person name="Pittman G.S."/>
            <person name="Pan S."/>
            <person name="Pollard J."/>
            <person name="Puri V."/>
            <person name="Reese M.G."/>
            <person name="Reinert K."/>
            <person name="Remington K."/>
            <person name="Saunders R.D."/>
            <person name="Scheeler F."/>
            <person name="Shen H."/>
            <person name="Shue B.C."/>
            <person name="Siden-Kiamos I."/>
            <person name="Simpson M."/>
            <person name="Skupski M.P."/>
            <person name="Smith T."/>
            <person name="Spier E."/>
            <person name="Spradling A.C."/>
            <person name="Stapleton M."/>
            <person name="Strong R."/>
            <person name="Sun E."/>
            <person name="Svirskas R."/>
            <person name="Tector C."/>
            <person name="Turner R."/>
            <person name="Venter E."/>
            <person name="Wang A.H."/>
            <person name="Wang X."/>
            <person name="Wang Z.Y."/>
            <person name="Wassarman D.A."/>
            <person name="Weinstock G.M."/>
            <person name="Weissenbach J."/>
            <person name="Williams S.M."/>
            <person name="WoodageT"/>
            <person name="Worley K.C."/>
            <person name="Wu D."/>
            <person name="Yang S."/>
            <person name="Yao Q.A."/>
            <person name="Ye J."/>
            <person name="Yeh R.F."/>
            <person name="Zaveri J.S."/>
            <person name="Zhan M."/>
            <person name="Zhang G."/>
            <person name="Zhao Q."/>
            <person name="Zheng L."/>
            <person name="Zheng X.H."/>
            <person name="Zhong F.N."/>
            <person name="Zhong W."/>
            <person name="Zhou X."/>
            <person name="Zhu S."/>
            <person name="Zhu X."/>
            <person name="Smith H.O."/>
            <person name="Gibbs R.A."/>
            <person name="Myers E.W."/>
            <person name="Rubin G.M."/>
            <person name="Venter J.C."/>
        </authorList>
    </citation>
    <scope>NUCLEOTIDE SEQUENCE [LARGE SCALE GENOMIC DNA]</scope>
    <source>
        <strain evidence="16">Berkeley</strain>
    </source>
</reference>
<dbReference type="GO" id="GO:0010795">
    <property type="term" value="P:regulation of ubiquinone biosynthetic process"/>
    <property type="evidence" value="ECO:0000318"/>
    <property type="project" value="GO_Central"/>
</dbReference>
<evidence type="ECO:0000313" key="16">
    <source>
        <dbReference type="Proteomes" id="UP000000803"/>
    </source>
</evidence>
<dbReference type="SMART" id="SM00331">
    <property type="entry name" value="PP2C_SIG"/>
    <property type="match status" value="1"/>
</dbReference>
<evidence type="ECO:0000256" key="11">
    <source>
        <dbReference type="RuleBase" id="RU366020"/>
    </source>
</evidence>
<proteinExistence type="evidence at transcript level"/>
<dbReference type="FunFam" id="3.60.40.10:FF:000009">
    <property type="entry name" value="Blast:Protein phosphatase PTC7 homolog"/>
    <property type="match status" value="1"/>
</dbReference>
<dbReference type="OrthoDB" id="60843at2759"/>
<dbReference type="Bgee" id="FBgn0029949">
    <property type="expression patterns" value="Expressed in testis and 17 other cell types or tissues"/>
</dbReference>
<evidence type="ECO:0000256" key="8">
    <source>
        <dbReference type="ARBA" id="ARBA00023211"/>
    </source>
</evidence>
<reference evidence="14" key="7">
    <citation type="submission" date="2005-03" db="EMBL/GenBank/DDBJ databases">
        <authorList>
            <person name="Stapleton M."/>
            <person name="Carlson J."/>
            <person name="Chavez C."/>
            <person name="Frise E."/>
            <person name="George R."/>
            <person name="Pacleb J."/>
            <person name="Park S."/>
            <person name="Wan K."/>
            <person name="Yu C."/>
            <person name="Rubin G.M."/>
            <person name="Celniker S."/>
        </authorList>
    </citation>
    <scope>NUCLEOTIDE SEQUENCE</scope>
</reference>
<dbReference type="VEuPathDB" id="VectorBase:FBgn0029949"/>
<dbReference type="GO" id="GO:0005759">
    <property type="term" value="C:mitochondrial matrix"/>
    <property type="evidence" value="ECO:0000250"/>
    <property type="project" value="FlyBase"/>
</dbReference>
<keyword evidence="5 11" id="KW-0378">Hydrolase</keyword>
<evidence type="ECO:0000256" key="7">
    <source>
        <dbReference type="ARBA" id="ARBA00022912"/>
    </source>
</evidence>
<evidence type="ECO:0000256" key="1">
    <source>
        <dbReference type="ARBA" id="ARBA00001936"/>
    </source>
</evidence>
<keyword evidence="16" id="KW-1185">Reference proteome</keyword>
<dbReference type="PROSITE" id="PS51746">
    <property type="entry name" value="PPM_2"/>
    <property type="match status" value="1"/>
</dbReference>
<reference evidence="16" key="3">
    <citation type="journal article" date="2002" name="Genome Biol.">
        <title>Annotation of the Drosophila melanogaster euchromatic genome: a systematic review.</title>
        <authorList>
            <person name="Misra S."/>
            <person name="Crosby M.A."/>
            <person name="Mungall C.J."/>
            <person name="Matthews B.B."/>
            <person name="Campbell K.S."/>
            <person name="Hradecky P."/>
            <person name="Huang Y."/>
            <person name="Kaminker J.S."/>
            <person name="Millburn G.H."/>
            <person name="Prochnik S.E."/>
            <person name="Smith C.D."/>
            <person name="Tupy J.L."/>
            <person name="Whitfied E.J."/>
            <person name="Bayraktaroglu L."/>
            <person name="Berman B.P."/>
            <person name="Bettencourt B.R."/>
            <person name="Celniker S.E."/>
            <person name="de Grey A.D."/>
            <person name="Drysdale R.A."/>
            <person name="Harris N.L."/>
            <person name="Richter J."/>
            <person name="Russo S."/>
            <person name="Schroeder A.J."/>
            <person name="Shu S.Q."/>
            <person name="Stapleton M."/>
            <person name="Yamada C."/>
            <person name="Ashburner M."/>
            <person name="Gelbart W.M."/>
            <person name="Rubin G.M."/>
            <person name="Lewis S.E."/>
        </authorList>
    </citation>
    <scope>GENOME REANNOTATION</scope>
    <source>
        <strain evidence="16">Berkeley</strain>
    </source>
</reference>
<dbReference type="HOGENOM" id="CLU_029404_3_0_1"/>
<evidence type="ECO:0000256" key="9">
    <source>
        <dbReference type="ARBA" id="ARBA00047761"/>
    </source>
</evidence>
<dbReference type="SUPFAM" id="SSF81606">
    <property type="entry name" value="PP2C-like"/>
    <property type="match status" value="1"/>
</dbReference>
<dbReference type="InterPro" id="IPR001932">
    <property type="entry name" value="PPM-type_phosphatase-like_dom"/>
</dbReference>
<dbReference type="KEGG" id="dme:Dmel_CG15035"/>
<keyword evidence="4 11" id="KW-0479">Metal-binding</keyword>
<organism evidence="13 16">
    <name type="scientific">Drosophila melanogaster</name>
    <name type="common">Fruit fly</name>
    <dbReference type="NCBI Taxonomy" id="7227"/>
    <lineage>
        <taxon>Eukaryota</taxon>
        <taxon>Metazoa</taxon>
        <taxon>Ecdysozoa</taxon>
        <taxon>Arthropoda</taxon>
        <taxon>Hexapoda</taxon>
        <taxon>Insecta</taxon>
        <taxon>Pterygota</taxon>
        <taxon>Neoptera</taxon>
        <taxon>Endopterygota</taxon>
        <taxon>Diptera</taxon>
        <taxon>Brachycera</taxon>
        <taxon>Muscomorpha</taxon>
        <taxon>Ephydroidea</taxon>
        <taxon>Drosophilidae</taxon>
        <taxon>Drosophila</taxon>
        <taxon>Sophophora</taxon>
    </lineage>
</organism>
<dbReference type="PANTHER" id="PTHR12320:SF1">
    <property type="entry name" value="PROTEIN PHOSPHATASE PTC7 HOMOLOG"/>
    <property type="match status" value="1"/>
</dbReference>
<dbReference type="Gene3D" id="3.60.40.10">
    <property type="entry name" value="PPM-type phosphatase domain"/>
    <property type="match status" value="1"/>
</dbReference>
<dbReference type="DNASU" id="31673"/>
<dbReference type="PANTHER" id="PTHR12320">
    <property type="entry name" value="PROTEIN PHOSPHATASE 2C"/>
    <property type="match status" value="1"/>
</dbReference>
<dbReference type="GO" id="GO:1904775">
    <property type="term" value="P:positive regulation of ubiquinone biosynthetic process"/>
    <property type="evidence" value="ECO:0000250"/>
    <property type="project" value="FlyBase"/>
</dbReference>
<dbReference type="eggNOG" id="KOG1379">
    <property type="taxonomic scope" value="Eukaryota"/>
</dbReference>
<reference evidence="13" key="13">
    <citation type="journal article" date="2015" name="Genome Res.">
        <title>The Release 6 reference sequence of the Drosophila melanogaster genome.</title>
        <authorList>
            <person name="Hoskins R.A."/>
            <person name="Carlson J.W."/>
            <person name="Wan K.H."/>
            <person name="Park S."/>
            <person name="Mendez I."/>
            <person name="Galle S.E."/>
            <person name="Booth B.W."/>
            <person name="Pfeiffer B.D."/>
            <person name="George R.A."/>
            <person name="Svirskas R."/>
            <person name="Krzywinski M."/>
            <person name="Schein J."/>
            <person name="Accardo M.C."/>
            <person name="Damia E."/>
            <person name="Messina G."/>
            <person name="Mendez-Lago M."/>
            <person name="de Pablos B."/>
            <person name="Demakova O.V."/>
            <person name="Andreyeva E.N."/>
            <person name="Boldyreva L.V."/>
            <person name="Marra M."/>
            <person name="Carvalho A.B."/>
            <person name="Dimitri P."/>
            <person name="Villasante A."/>
            <person name="Zhimulev I.F."/>
            <person name="Rubin G.M."/>
            <person name="Karpen G.H."/>
            <person name="Celniker S.E."/>
        </authorList>
    </citation>
    <scope>NUCLEOTIDE SEQUENCE</scope>
</reference>
<reference evidence="13" key="11">
    <citation type="journal article" date="2015" name="G3 (Bethesda)">
        <title>Gene Model Annotations for Drosophila melanogaster: Impact of High-Throughput Data.</title>
        <authorList>
            <consortium name="FlyBase Consortium"/>
            <person name="Matthews B.B."/>
            <person name="Dos Santos G."/>
            <person name="Crosby M.A."/>
            <person name="Emmert D.B."/>
            <person name="St Pierre S.E."/>
            <person name="Gramates L.S."/>
            <person name="Zhou P."/>
            <person name="Schroeder A.J."/>
            <person name="Falls K."/>
            <person name="Strelets V."/>
            <person name="Russo S.M."/>
            <person name="Gelbart W.M."/>
            <person name="null"/>
        </authorList>
    </citation>
    <scope>NUCLEOTIDE SEQUENCE</scope>
</reference>
<dbReference type="BioGRID-ORCS" id="31673">
    <property type="hits" value="0 hits in 3 CRISPR screens"/>
</dbReference>
<reference evidence="13 16" key="6">
    <citation type="journal article" date="2005" name="PLoS Comput. Biol.">
        <title>Combined evidence annotation of transposable elements in genome sequences.</title>
        <authorList>
            <person name="Quesneville H."/>
            <person name="Bergman C.M."/>
            <person name="Andrieu O."/>
            <person name="Autard D."/>
            <person name="Nouaud D."/>
            <person name="Ashburner M."/>
            <person name="Anxolabehere D."/>
        </authorList>
    </citation>
    <scope>NUCLEOTIDE SEQUENCE [LARGE SCALE GENOMIC DNA]</scope>
    <source>
        <strain evidence="16">Berkeley</strain>
    </source>
</reference>
<dbReference type="AlphaFoldDB" id="Q9W3R1"/>
<reference evidence="13" key="12">
    <citation type="journal article" date="2015" name="G3 (Bethesda)">
        <title>Gene Model Annotations for Drosophila melanogaster: The Rule-Benders.</title>
        <authorList>
            <consortium name="FlyBase Consortium"/>
            <person name="Crosby M.A."/>
            <person name="Gramates L.S."/>
            <person name="Dos Santos G."/>
            <person name="Matthews B.B."/>
            <person name="St Pierre S.E."/>
            <person name="Zhou P."/>
            <person name="Schroeder A.J."/>
            <person name="Falls K."/>
            <person name="Emmert D.B."/>
            <person name="Russo S.M."/>
            <person name="Gelbart W.M."/>
            <person name="null"/>
        </authorList>
    </citation>
    <scope>NUCLEOTIDE SEQUENCE</scope>
</reference>
<dbReference type="RefSeq" id="NP_572396.1">
    <property type="nucleotide sequence ID" value="NM_132168.2"/>
</dbReference>
<reference evidence="13 16" key="5">
    <citation type="journal article" date="2002" name="Genome Biol.">
        <title>Heterochromatic sequences in a Drosophila whole-genome shotgun assembly.</title>
        <authorList>
            <person name="Hoskins R.A."/>
            <person name="Smith C.D."/>
            <person name="Carlson J.W."/>
            <person name="Carvalho A.B."/>
            <person name="Halpern A."/>
            <person name="Kaminker J.S."/>
            <person name="Kennedy C."/>
            <person name="Mungall C.J."/>
            <person name="Sullivan B.A."/>
            <person name="Sutton G.G."/>
            <person name="Yasuhara J.C."/>
            <person name="Wakimoto B.T."/>
            <person name="Myers E.W."/>
            <person name="Celniker S.E."/>
            <person name="Rubin G.M."/>
            <person name="Karpen G.H."/>
        </authorList>
    </citation>
    <scope>NUCLEOTIDE SEQUENCE [LARGE SCALE GENOMIC DNA]</scope>
    <source>
        <strain evidence="16">Berkeley</strain>
    </source>
</reference>
<comment type="similarity">
    <text evidence="3 11">Belongs to the PP2C family.</text>
</comment>
<comment type="catalytic activity">
    <reaction evidence="9 11">
        <text>O-phospho-L-seryl-[protein] + H2O = L-seryl-[protein] + phosphate</text>
        <dbReference type="Rhea" id="RHEA:20629"/>
        <dbReference type="Rhea" id="RHEA-COMP:9863"/>
        <dbReference type="Rhea" id="RHEA-COMP:11604"/>
        <dbReference type="ChEBI" id="CHEBI:15377"/>
        <dbReference type="ChEBI" id="CHEBI:29999"/>
        <dbReference type="ChEBI" id="CHEBI:43474"/>
        <dbReference type="ChEBI" id="CHEBI:83421"/>
        <dbReference type="EC" id="3.1.3.16"/>
    </reaction>
</comment>
<evidence type="ECO:0000313" key="13">
    <source>
        <dbReference type="EMBL" id="AAF46259.1"/>
    </source>
</evidence>
<comment type="catalytic activity">
    <reaction evidence="10 11">
        <text>O-phospho-L-threonyl-[protein] + H2O = L-threonyl-[protein] + phosphate</text>
        <dbReference type="Rhea" id="RHEA:47004"/>
        <dbReference type="Rhea" id="RHEA-COMP:11060"/>
        <dbReference type="Rhea" id="RHEA-COMP:11605"/>
        <dbReference type="ChEBI" id="CHEBI:15377"/>
        <dbReference type="ChEBI" id="CHEBI:30013"/>
        <dbReference type="ChEBI" id="CHEBI:43474"/>
        <dbReference type="ChEBI" id="CHEBI:61977"/>
        <dbReference type="EC" id="3.1.3.16"/>
    </reaction>
</comment>
<evidence type="ECO:0000256" key="10">
    <source>
        <dbReference type="ARBA" id="ARBA00048336"/>
    </source>
</evidence>
<evidence type="ECO:0000256" key="5">
    <source>
        <dbReference type="ARBA" id="ARBA00022801"/>
    </source>
</evidence>
<evidence type="ECO:0000256" key="4">
    <source>
        <dbReference type="ARBA" id="ARBA00022723"/>
    </source>
</evidence>
<reference evidence="13" key="8">
    <citation type="submission" date="2006-08" db="EMBL/GenBank/DDBJ databases">
        <authorList>
            <person name="Celniker S."/>
            <person name="Carlson J."/>
            <person name="Wan K."/>
            <person name="Frise E."/>
            <person name="Hoskins R."/>
            <person name="Park S."/>
            <person name="Svirskas R."/>
            <person name="Rubin G."/>
        </authorList>
    </citation>
    <scope>NUCLEOTIDE SEQUENCE</scope>
</reference>
<reference evidence="13 16" key="10">
    <citation type="journal article" date="2007" name="Science">
        <title>Sequence finishing and mapping of Drosophila melanogaster heterochromatin.</title>
        <authorList>
            <person name="Hoskins R.A."/>
            <person name="Carlson J.W."/>
            <person name="Kennedy C."/>
            <person name="Acevedo D."/>
            <person name="Evans-Holm M."/>
            <person name="Frise E."/>
            <person name="Wan K.H."/>
            <person name="Park S."/>
            <person name="Mendez-Lago M."/>
            <person name="Rossi F."/>
            <person name="Villasante A."/>
            <person name="Dimitri P."/>
            <person name="Karpen G.H."/>
            <person name="Celniker S.E."/>
        </authorList>
    </citation>
    <scope>NUCLEOTIDE SEQUENCE [LARGE SCALE GENOMIC DNA]</scope>
    <source>
        <strain evidence="16">Berkeley</strain>
    </source>
</reference>
<dbReference type="FlyBase" id="FBgn0029949">
    <property type="gene designation" value="CG15035"/>
</dbReference>
<reference evidence="13 16" key="9">
    <citation type="journal article" date="2007" name="Science">
        <title>The Release 5.1 annotation of Drosophila melanogaster heterochromatin.</title>
        <authorList>
            <person name="Smith C.D."/>
            <person name="Shu S."/>
            <person name="Mungall C.J."/>
            <person name="Karpen G.H."/>
        </authorList>
    </citation>
    <scope>NUCLEOTIDE SEQUENCE [LARGE SCALE GENOMIC DNA]</scope>
    <source>
        <strain evidence="16">Berkeley</strain>
    </source>
</reference>
<dbReference type="FunCoup" id="Q9W3R1">
    <property type="interactions" value="238"/>
</dbReference>
<keyword evidence="8 11" id="KW-0464">Manganese</keyword>
<evidence type="ECO:0000256" key="6">
    <source>
        <dbReference type="ARBA" id="ARBA00022842"/>
    </source>
</evidence>